<comment type="caution">
    <text evidence="3">The sequence shown here is derived from an EMBL/GenBank/DDBJ whole genome shotgun (WGS) entry which is preliminary data.</text>
</comment>
<dbReference type="PANTHER" id="PTHR14950:SF37">
    <property type="entry name" value="ENDORIBONUCLEASE DICER"/>
    <property type="match status" value="1"/>
</dbReference>
<dbReference type="GO" id="GO:0004525">
    <property type="term" value="F:ribonuclease III activity"/>
    <property type="evidence" value="ECO:0007669"/>
    <property type="project" value="InterPro"/>
</dbReference>
<dbReference type="Proteomes" id="UP000316759">
    <property type="component" value="Unassembled WGS sequence"/>
</dbReference>
<dbReference type="PROSITE" id="PS50142">
    <property type="entry name" value="RNASE_3_2"/>
    <property type="match status" value="1"/>
</dbReference>
<evidence type="ECO:0000313" key="3">
    <source>
        <dbReference type="EMBL" id="TPP64553.1"/>
    </source>
</evidence>
<keyword evidence="4" id="KW-1185">Reference proteome</keyword>
<dbReference type="Gene3D" id="1.10.1520.10">
    <property type="entry name" value="Ribonuclease III domain"/>
    <property type="match status" value="1"/>
</dbReference>
<dbReference type="InterPro" id="IPR000999">
    <property type="entry name" value="RNase_III_dom"/>
</dbReference>
<dbReference type="Pfam" id="PF00636">
    <property type="entry name" value="Ribonuclease_3"/>
    <property type="match status" value="1"/>
</dbReference>
<sequence length="185" mass="20869">LEFLGDAVLGYVVTVDLYRHHEDFDPGKLTDSRSNIVSNNSLASAVVEHKIHPYILHSNALLESAVICITCIQDRTTSYSEQLEVHVCTIYTYILSLWLKIAVEDDYLETTPTNPLRVMHLIHSDLKYTEISPLDSEETDGKYKLCAYVGGRQLCTYGTTRNEARLALARQLGVSTRSSPQLFMK</sequence>
<gene>
    <name evidence="3" type="ORF">FGIG_07066</name>
</gene>
<evidence type="ECO:0000313" key="4">
    <source>
        <dbReference type="Proteomes" id="UP000316759"/>
    </source>
</evidence>
<organism evidence="3 4">
    <name type="scientific">Fasciola gigantica</name>
    <name type="common">Giant liver fluke</name>
    <dbReference type="NCBI Taxonomy" id="46835"/>
    <lineage>
        <taxon>Eukaryota</taxon>
        <taxon>Metazoa</taxon>
        <taxon>Spiralia</taxon>
        <taxon>Lophotrochozoa</taxon>
        <taxon>Platyhelminthes</taxon>
        <taxon>Trematoda</taxon>
        <taxon>Digenea</taxon>
        <taxon>Plagiorchiida</taxon>
        <taxon>Echinostomata</taxon>
        <taxon>Echinostomatoidea</taxon>
        <taxon>Fasciolidae</taxon>
        <taxon>Fasciola</taxon>
    </lineage>
</organism>
<dbReference type="SUPFAM" id="SSF69065">
    <property type="entry name" value="RNase III domain-like"/>
    <property type="match status" value="1"/>
</dbReference>
<dbReference type="OrthoDB" id="6267905at2759"/>
<dbReference type="PANTHER" id="PTHR14950">
    <property type="entry name" value="DICER-RELATED"/>
    <property type="match status" value="1"/>
</dbReference>
<name>A0A504YTG1_FASGI</name>
<reference evidence="3 4" key="1">
    <citation type="submission" date="2019-04" db="EMBL/GenBank/DDBJ databases">
        <title>Annotation for the trematode Fasciola gigantica.</title>
        <authorList>
            <person name="Choi Y.-J."/>
        </authorList>
    </citation>
    <scope>NUCLEOTIDE SEQUENCE [LARGE SCALE GENOMIC DNA]</scope>
    <source>
        <strain evidence="3">Uganda_cow_1</strain>
    </source>
</reference>
<protein>
    <recommendedName>
        <fullName evidence="2">RNase III domain-containing protein</fullName>
    </recommendedName>
</protein>
<dbReference type="CDD" id="cd00593">
    <property type="entry name" value="RIBOc"/>
    <property type="match status" value="1"/>
</dbReference>
<dbReference type="EMBL" id="SUNJ01004285">
    <property type="protein sequence ID" value="TPP64553.1"/>
    <property type="molecule type" value="Genomic_DNA"/>
</dbReference>
<feature type="domain" description="RNase III" evidence="2">
    <location>
        <begin position="1"/>
        <end position="91"/>
    </location>
</feature>
<proteinExistence type="predicted"/>
<dbReference type="InterPro" id="IPR036389">
    <property type="entry name" value="RNase_III_sf"/>
</dbReference>
<feature type="non-terminal residue" evidence="3">
    <location>
        <position position="1"/>
    </location>
</feature>
<dbReference type="AlphaFoldDB" id="A0A504YTG1"/>
<keyword evidence="1" id="KW-0378">Hydrolase</keyword>
<evidence type="ECO:0000259" key="2">
    <source>
        <dbReference type="PROSITE" id="PS50142"/>
    </source>
</evidence>
<accession>A0A504YTG1</accession>
<dbReference type="STRING" id="46835.A0A504YTG1"/>
<evidence type="ECO:0000256" key="1">
    <source>
        <dbReference type="ARBA" id="ARBA00022801"/>
    </source>
</evidence>
<dbReference type="GO" id="GO:0006396">
    <property type="term" value="P:RNA processing"/>
    <property type="evidence" value="ECO:0007669"/>
    <property type="project" value="InterPro"/>
</dbReference>